<keyword evidence="1" id="KW-0378">Hydrolase</keyword>
<dbReference type="SUPFAM" id="SSF53187">
    <property type="entry name" value="Zn-dependent exopeptidases"/>
    <property type="match status" value="1"/>
</dbReference>
<proteinExistence type="predicted"/>
<accession>A0A967EVP2</accession>
<dbReference type="NCBIfam" id="TIGR02017">
    <property type="entry name" value="hutG_amidohyd"/>
    <property type="match status" value="1"/>
</dbReference>
<evidence type="ECO:0000313" key="1">
    <source>
        <dbReference type="EMBL" id="NIA68961.1"/>
    </source>
</evidence>
<evidence type="ECO:0000313" key="2">
    <source>
        <dbReference type="Proteomes" id="UP000761264"/>
    </source>
</evidence>
<dbReference type="InterPro" id="IPR010247">
    <property type="entry name" value="HutG_amidohyd"/>
</dbReference>
<protein>
    <submittedName>
        <fullName evidence="1">N-formylglutamate deformylase</fullName>
        <ecNumber evidence="1">3.5.1.68</ecNumber>
    </submittedName>
</protein>
<comment type="caution">
    <text evidence="1">The sequence shown here is derived from an EMBL/GenBank/DDBJ whole genome shotgun (WGS) entry which is preliminary data.</text>
</comment>
<keyword evidence="2" id="KW-1185">Reference proteome</keyword>
<sequence length="269" mass="29640">MDLFEFSQGSLPLLVSMPHSGTHIPPELAARMTEEGLAVPDTDWHIPRLYDFLGDLDVSVIRATHSRYVADLNRAPDGAALYAGADNTELCPISTFGRRPIYRDGQAPAEAEVAQRRSDYWQPYHDRIAAALATMKERHGIALLWDAHSIRSEVPRFFEGRLPDLNLGTAEGAAAAPDLLGILTAVAREAEAIGYSHAANGRFKGGYITRQYGKPDAGIHAVQLELSWITYMDEDPPFAFREDLAAKVRPVLSGLVQTMLAWAEMEVDL</sequence>
<name>A0A967EVP2_9PROT</name>
<reference evidence="1" key="1">
    <citation type="submission" date="2020-03" db="EMBL/GenBank/DDBJ databases">
        <title>Genome of Pelagibius litoralis DSM 21314T.</title>
        <authorList>
            <person name="Wang G."/>
        </authorList>
    </citation>
    <scope>NUCLEOTIDE SEQUENCE</scope>
    <source>
        <strain evidence="1">DSM 21314</strain>
    </source>
</reference>
<dbReference type="Gene3D" id="3.40.630.40">
    <property type="entry name" value="Zn-dependent exopeptidases"/>
    <property type="match status" value="1"/>
</dbReference>
<organism evidence="1 2">
    <name type="scientific">Pelagibius litoralis</name>
    <dbReference type="NCBI Taxonomy" id="374515"/>
    <lineage>
        <taxon>Bacteria</taxon>
        <taxon>Pseudomonadati</taxon>
        <taxon>Pseudomonadota</taxon>
        <taxon>Alphaproteobacteria</taxon>
        <taxon>Rhodospirillales</taxon>
        <taxon>Rhodovibrionaceae</taxon>
        <taxon>Pelagibius</taxon>
    </lineage>
</organism>
<dbReference type="EC" id="3.5.1.68" evidence="1"/>
<dbReference type="Proteomes" id="UP000761264">
    <property type="component" value="Unassembled WGS sequence"/>
</dbReference>
<dbReference type="RefSeq" id="WP_167224067.1">
    <property type="nucleotide sequence ID" value="NZ_JAAQPH010000006.1"/>
</dbReference>
<dbReference type="Pfam" id="PF05013">
    <property type="entry name" value="FGase"/>
    <property type="match status" value="1"/>
</dbReference>
<dbReference type="InterPro" id="IPR007709">
    <property type="entry name" value="N-FG_amidohydro"/>
</dbReference>
<dbReference type="GO" id="GO:0050129">
    <property type="term" value="F:N-formylglutamate deformylase activity"/>
    <property type="evidence" value="ECO:0007669"/>
    <property type="project" value="UniProtKB-EC"/>
</dbReference>
<gene>
    <name evidence="1" type="primary">hutG</name>
    <name evidence="1" type="ORF">HBA54_10185</name>
</gene>
<dbReference type="AlphaFoldDB" id="A0A967EVP2"/>
<dbReference type="EMBL" id="JAAQPH010000006">
    <property type="protein sequence ID" value="NIA68961.1"/>
    <property type="molecule type" value="Genomic_DNA"/>
</dbReference>